<protein>
    <submittedName>
        <fullName evidence="9">Carbohydrate ABC transporter permease</fullName>
    </submittedName>
</protein>
<feature type="transmembrane region" description="Helical" evidence="7">
    <location>
        <begin position="21"/>
        <end position="40"/>
    </location>
</feature>
<keyword evidence="5 7" id="KW-1133">Transmembrane helix</keyword>
<dbReference type="Proteomes" id="UP000546126">
    <property type="component" value="Unassembled WGS sequence"/>
</dbReference>
<keyword evidence="6 7" id="KW-0472">Membrane</keyword>
<dbReference type="InterPro" id="IPR035906">
    <property type="entry name" value="MetI-like_sf"/>
</dbReference>
<feature type="transmembrane region" description="Helical" evidence="7">
    <location>
        <begin position="252"/>
        <end position="270"/>
    </location>
</feature>
<evidence type="ECO:0000313" key="10">
    <source>
        <dbReference type="Proteomes" id="UP000546126"/>
    </source>
</evidence>
<dbReference type="PANTHER" id="PTHR32243">
    <property type="entry name" value="MALTOSE TRANSPORT SYSTEM PERMEASE-RELATED"/>
    <property type="match status" value="1"/>
</dbReference>
<dbReference type="PANTHER" id="PTHR32243:SF24">
    <property type="entry name" value="DIACETYLCHITOBIOSE UPTAKE SYSTEM PERMEASE PROTEIN NGCG"/>
    <property type="match status" value="1"/>
</dbReference>
<feature type="domain" description="ABC transmembrane type-1" evidence="8">
    <location>
        <begin position="78"/>
        <end position="270"/>
    </location>
</feature>
<comment type="subcellular location">
    <subcellularLocation>
        <location evidence="1 7">Cell membrane</location>
        <topology evidence="1 7">Multi-pass membrane protein</topology>
    </subcellularLocation>
</comment>
<keyword evidence="10" id="KW-1185">Reference proteome</keyword>
<evidence type="ECO:0000259" key="8">
    <source>
        <dbReference type="PROSITE" id="PS50928"/>
    </source>
</evidence>
<proteinExistence type="inferred from homology"/>
<feature type="transmembrane region" description="Helical" evidence="7">
    <location>
        <begin position="149"/>
        <end position="169"/>
    </location>
</feature>
<comment type="similarity">
    <text evidence="7">Belongs to the binding-protein-dependent transport system permease family.</text>
</comment>
<feature type="transmembrane region" description="Helical" evidence="7">
    <location>
        <begin position="114"/>
        <end position="137"/>
    </location>
</feature>
<sequence>MTEQAETGRARRRPIVRPVMLALLLLAMTMPVYLLVVNSFKSQDDILGNPFSLPLGDLTLDHLADAVNSPQYNVIRSYGFTLFLVVVVDVLCILLAGPAAYAIARSTSRRAQSLLLYFLAGTFIPGAALVIPVIYVLRSVGLANTVAGLVAHDVASTLPVSIFLFVGFIRTIPASIDQAAMIDGAGRLRTFWTIIFPLMRPAVVTVLILNSIGIWNDFVSPQILLSPGSGRYTVTTAIYAGISQYSTDLTKVFPNLLLAVAPVVIFFVYMQRHIISGLTVGAVKG</sequence>
<dbReference type="InterPro" id="IPR050901">
    <property type="entry name" value="BP-dep_ABC_trans_perm"/>
</dbReference>
<dbReference type="SUPFAM" id="SSF161098">
    <property type="entry name" value="MetI-like"/>
    <property type="match status" value="1"/>
</dbReference>
<organism evidence="9 10">
    <name type="scientific">Nonomuraea rhodomycinica</name>
    <dbReference type="NCBI Taxonomy" id="1712872"/>
    <lineage>
        <taxon>Bacteria</taxon>
        <taxon>Bacillati</taxon>
        <taxon>Actinomycetota</taxon>
        <taxon>Actinomycetes</taxon>
        <taxon>Streptosporangiales</taxon>
        <taxon>Streptosporangiaceae</taxon>
        <taxon>Nonomuraea</taxon>
    </lineage>
</organism>
<evidence type="ECO:0000256" key="2">
    <source>
        <dbReference type="ARBA" id="ARBA00022448"/>
    </source>
</evidence>
<dbReference type="EMBL" id="JABWGO010000001">
    <property type="protein sequence ID" value="NUW39455.1"/>
    <property type="molecule type" value="Genomic_DNA"/>
</dbReference>
<dbReference type="GO" id="GO:0005886">
    <property type="term" value="C:plasma membrane"/>
    <property type="evidence" value="ECO:0007669"/>
    <property type="project" value="UniProtKB-SubCell"/>
</dbReference>
<evidence type="ECO:0000256" key="1">
    <source>
        <dbReference type="ARBA" id="ARBA00004651"/>
    </source>
</evidence>
<evidence type="ECO:0000256" key="3">
    <source>
        <dbReference type="ARBA" id="ARBA00022475"/>
    </source>
</evidence>
<accession>A0A7Y6MA46</accession>
<dbReference type="GO" id="GO:0055085">
    <property type="term" value="P:transmembrane transport"/>
    <property type="evidence" value="ECO:0007669"/>
    <property type="project" value="InterPro"/>
</dbReference>
<comment type="caution">
    <text evidence="9">The sequence shown here is derived from an EMBL/GenBank/DDBJ whole genome shotgun (WGS) entry which is preliminary data.</text>
</comment>
<dbReference type="InterPro" id="IPR000515">
    <property type="entry name" value="MetI-like"/>
</dbReference>
<keyword evidence="3" id="KW-1003">Cell membrane</keyword>
<feature type="transmembrane region" description="Helical" evidence="7">
    <location>
        <begin position="190"/>
        <end position="215"/>
    </location>
</feature>
<gene>
    <name evidence="9" type="ORF">HT134_04805</name>
</gene>
<dbReference type="AlphaFoldDB" id="A0A7Y6MA46"/>
<feature type="transmembrane region" description="Helical" evidence="7">
    <location>
        <begin position="78"/>
        <end position="102"/>
    </location>
</feature>
<keyword evidence="4 7" id="KW-0812">Transmembrane</keyword>
<reference evidence="9 10" key="1">
    <citation type="submission" date="2020-06" db="EMBL/GenBank/DDBJ databases">
        <authorList>
            <person name="Chanama M."/>
        </authorList>
    </citation>
    <scope>NUCLEOTIDE SEQUENCE [LARGE SCALE GENOMIC DNA]</scope>
    <source>
        <strain evidence="9 10">TBRC6557</strain>
    </source>
</reference>
<name>A0A7Y6MA46_9ACTN</name>
<evidence type="ECO:0000256" key="5">
    <source>
        <dbReference type="ARBA" id="ARBA00022989"/>
    </source>
</evidence>
<evidence type="ECO:0000256" key="4">
    <source>
        <dbReference type="ARBA" id="ARBA00022692"/>
    </source>
</evidence>
<keyword evidence="2 7" id="KW-0813">Transport</keyword>
<evidence type="ECO:0000256" key="6">
    <source>
        <dbReference type="ARBA" id="ARBA00023136"/>
    </source>
</evidence>
<dbReference type="CDD" id="cd06261">
    <property type="entry name" value="TM_PBP2"/>
    <property type="match status" value="1"/>
</dbReference>
<dbReference type="Pfam" id="PF00528">
    <property type="entry name" value="BPD_transp_1"/>
    <property type="match status" value="1"/>
</dbReference>
<dbReference type="Gene3D" id="1.10.3720.10">
    <property type="entry name" value="MetI-like"/>
    <property type="match status" value="1"/>
</dbReference>
<evidence type="ECO:0000256" key="7">
    <source>
        <dbReference type="RuleBase" id="RU363032"/>
    </source>
</evidence>
<evidence type="ECO:0000313" key="9">
    <source>
        <dbReference type="EMBL" id="NUW39455.1"/>
    </source>
</evidence>
<dbReference type="PROSITE" id="PS50928">
    <property type="entry name" value="ABC_TM1"/>
    <property type="match status" value="1"/>
</dbReference>
<dbReference type="RefSeq" id="WP_175598999.1">
    <property type="nucleotide sequence ID" value="NZ_JABWGO010000001.1"/>
</dbReference>